<evidence type="ECO:0000256" key="11">
    <source>
        <dbReference type="ARBA" id="ARBA00023303"/>
    </source>
</evidence>
<evidence type="ECO:0000256" key="14">
    <source>
        <dbReference type="ARBA" id="ARBA00034430"/>
    </source>
</evidence>
<dbReference type="Pfam" id="PF06736">
    <property type="entry name" value="TMEM175"/>
    <property type="match status" value="2"/>
</dbReference>
<dbReference type="eggNOG" id="ENOG502QR5C">
    <property type="taxonomic scope" value="Eukaryota"/>
</dbReference>
<evidence type="ECO:0000256" key="6">
    <source>
        <dbReference type="ARBA" id="ARBA00022826"/>
    </source>
</evidence>
<keyword evidence="5 17" id="KW-0812">Transmembrane</keyword>
<evidence type="ECO:0000256" key="4">
    <source>
        <dbReference type="ARBA" id="ARBA00022538"/>
    </source>
</evidence>
<dbReference type="GO" id="GO:0005764">
    <property type="term" value="C:lysosome"/>
    <property type="evidence" value="ECO:0000318"/>
    <property type="project" value="GO_Central"/>
</dbReference>
<evidence type="ECO:0000256" key="17">
    <source>
        <dbReference type="SAM" id="Phobius"/>
    </source>
</evidence>
<dbReference type="OMA" id="FFFPVSY"/>
<reference evidence="18 19" key="1">
    <citation type="journal article" date="2007" name="Science">
        <title>Sea anemone genome reveals ancestral eumetazoan gene repertoire and genomic organization.</title>
        <authorList>
            <person name="Putnam N.H."/>
            <person name="Srivastava M."/>
            <person name="Hellsten U."/>
            <person name="Dirks B."/>
            <person name="Chapman J."/>
            <person name="Salamov A."/>
            <person name="Terry A."/>
            <person name="Shapiro H."/>
            <person name="Lindquist E."/>
            <person name="Kapitonov V.V."/>
            <person name="Jurka J."/>
            <person name="Genikhovich G."/>
            <person name="Grigoriev I.V."/>
            <person name="Lucas S.M."/>
            <person name="Steele R.E."/>
            <person name="Finnerty J.R."/>
            <person name="Technau U."/>
            <person name="Martindale M.Q."/>
            <person name="Rokhsar D.S."/>
        </authorList>
    </citation>
    <scope>NUCLEOTIDE SEQUENCE [LARGE SCALE GENOMIC DNA]</scope>
    <source>
        <strain evidence="19">CH2 X CH6</strain>
    </source>
</reference>
<feature type="transmembrane region" description="Helical" evidence="17">
    <location>
        <begin position="59"/>
        <end position="77"/>
    </location>
</feature>
<evidence type="ECO:0000313" key="19">
    <source>
        <dbReference type="Proteomes" id="UP000001593"/>
    </source>
</evidence>
<dbReference type="STRING" id="45351.A7SCC1"/>
<protein>
    <recommendedName>
        <fullName evidence="15">Endosomal/lysosomal proton channel TMEM175</fullName>
    </recommendedName>
    <alternativeName>
        <fullName evidence="16">Potassium channel TMEM175</fullName>
    </alternativeName>
    <alternativeName>
        <fullName evidence="13">Transmembrane protein 175</fullName>
    </alternativeName>
</protein>
<evidence type="ECO:0000256" key="8">
    <source>
        <dbReference type="ARBA" id="ARBA00022989"/>
    </source>
</evidence>
<dbReference type="AlphaFoldDB" id="A7SCC1"/>
<dbReference type="InterPro" id="IPR010617">
    <property type="entry name" value="TMEM175-like"/>
</dbReference>
<dbReference type="PhylomeDB" id="A7SCC1"/>
<keyword evidence="4" id="KW-0633">Potassium transport</keyword>
<dbReference type="PANTHER" id="PTHR31462">
    <property type="entry name" value="ENDOSOMAL/LYSOSOMAL POTASSIUM CHANNEL TMEM175"/>
    <property type="match status" value="1"/>
</dbReference>
<dbReference type="GO" id="GO:0016020">
    <property type="term" value="C:membrane"/>
    <property type="evidence" value="ECO:0007669"/>
    <property type="project" value="UniProtKB-SubCell"/>
</dbReference>
<feature type="transmembrane region" description="Helical" evidence="17">
    <location>
        <begin position="286"/>
        <end position="307"/>
    </location>
</feature>
<evidence type="ECO:0000256" key="16">
    <source>
        <dbReference type="ARBA" id="ARBA00044317"/>
    </source>
</evidence>
<comment type="similarity">
    <text evidence="2">Belongs to the TMEM175 family.</text>
</comment>
<comment type="catalytic activity">
    <reaction evidence="12">
        <text>H(+)(in) = H(+)(out)</text>
        <dbReference type="Rhea" id="RHEA:34979"/>
        <dbReference type="ChEBI" id="CHEBI:15378"/>
    </reaction>
</comment>
<evidence type="ECO:0000256" key="12">
    <source>
        <dbReference type="ARBA" id="ARBA00024169"/>
    </source>
</evidence>
<keyword evidence="8 17" id="KW-1133">Transmembrane helix</keyword>
<dbReference type="FunCoup" id="A7SCC1">
    <property type="interactions" value="176"/>
</dbReference>
<feature type="transmembrane region" description="Helical" evidence="17">
    <location>
        <begin position="424"/>
        <end position="445"/>
    </location>
</feature>
<feature type="transmembrane region" description="Helical" evidence="17">
    <location>
        <begin position="351"/>
        <end position="376"/>
    </location>
</feature>
<feature type="transmembrane region" description="Helical" evidence="17">
    <location>
        <begin position="397"/>
        <end position="418"/>
    </location>
</feature>
<keyword evidence="9" id="KW-0406">Ion transport</keyword>
<evidence type="ECO:0000256" key="3">
    <source>
        <dbReference type="ARBA" id="ARBA00022448"/>
    </source>
</evidence>
<feature type="transmembrane region" description="Helical" evidence="17">
    <location>
        <begin position="192"/>
        <end position="214"/>
    </location>
</feature>
<dbReference type="KEGG" id="nve:5510249"/>
<keyword evidence="7" id="KW-0630">Potassium</keyword>
<dbReference type="Proteomes" id="UP000001593">
    <property type="component" value="Unassembled WGS sequence"/>
</dbReference>
<keyword evidence="10 17" id="KW-0472">Membrane</keyword>
<name>A7SCC1_NEMVE</name>
<dbReference type="GO" id="GO:0015252">
    <property type="term" value="F:proton channel activity"/>
    <property type="evidence" value="ECO:0007669"/>
    <property type="project" value="InterPro"/>
</dbReference>
<organism evidence="18 19">
    <name type="scientific">Nematostella vectensis</name>
    <name type="common">Starlet sea anemone</name>
    <dbReference type="NCBI Taxonomy" id="45351"/>
    <lineage>
        <taxon>Eukaryota</taxon>
        <taxon>Metazoa</taxon>
        <taxon>Cnidaria</taxon>
        <taxon>Anthozoa</taxon>
        <taxon>Hexacorallia</taxon>
        <taxon>Actiniaria</taxon>
        <taxon>Edwardsiidae</taxon>
        <taxon>Nematostella</taxon>
    </lineage>
</organism>
<evidence type="ECO:0000313" key="18">
    <source>
        <dbReference type="EMBL" id="EDO38656.1"/>
    </source>
</evidence>
<evidence type="ECO:0000256" key="10">
    <source>
        <dbReference type="ARBA" id="ARBA00023136"/>
    </source>
</evidence>
<keyword evidence="11" id="KW-0407">Ion channel</keyword>
<dbReference type="HOGENOM" id="CLU_052593_0_0_1"/>
<comment type="catalytic activity">
    <reaction evidence="14">
        <text>K(+)(in) = K(+)(out)</text>
        <dbReference type="Rhea" id="RHEA:29463"/>
        <dbReference type="ChEBI" id="CHEBI:29103"/>
    </reaction>
</comment>
<proteinExistence type="inferred from homology"/>
<feature type="transmembrane region" description="Helical" evidence="17">
    <location>
        <begin position="89"/>
        <end position="108"/>
    </location>
</feature>
<keyword evidence="19" id="KW-1185">Reference proteome</keyword>
<evidence type="ECO:0000256" key="9">
    <source>
        <dbReference type="ARBA" id="ARBA00023065"/>
    </source>
</evidence>
<sequence>MAGFSDDRDFFQLNRLKGYNDAVFAIVATILVLPIRKLEQDSGPKETLWNLLETKWEHIIVYLVGFSVICAIWESHVNRFRILSHVDDVLVWLNLTSLLFTCFLPFCVNLEATFHSKHTPIILICCDLMVLELLEVAMIFYSFYHDELLTDEVQELPEVQMRERRNYLFLKKLTNPVLYVLAGGLSMVSTKISWVILVLVIISPCINRLLGFIFRKCMNIYMGGGDFDRIFGNYIETERVELFSDGAFAIVSTLLVLDITAENFPTVDEVNENGIETMLANMWREFLTFCGTFIIVALLWFTHHSLFHYIRNMNQVMLVINNLSLSFMGLTPLLASIMNKFGGEKNESEKLAVRCSAVVIFSASLCQAIIFVIALCKGQTHLLQNASPSSSPRTHNYLAMKMIILPLISALVFNASFAGRSATYVVYFTAVFATPLIFVMLKICFGRGGYDILHLTIEPDFETFAPTTRRPRARISRKDITTNSQPIAV</sequence>
<evidence type="ECO:0000256" key="1">
    <source>
        <dbReference type="ARBA" id="ARBA00004141"/>
    </source>
</evidence>
<feature type="transmembrane region" description="Helical" evidence="17">
    <location>
        <begin position="120"/>
        <end position="144"/>
    </location>
</feature>
<evidence type="ECO:0000256" key="15">
    <source>
        <dbReference type="ARBA" id="ARBA00034544"/>
    </source>
</evidence>
<dbReference type="EMBL" id="DS469622">
    <property type="protein sequence ID" value="EDO38656.1"/>
    <property type="molecule type" value="Genomic_DNA"/>
</dbReference>
<feature type="transmembrane region" description="Helical" evidence="17">
    <location>
        <begin position="22"/>
        <end position="38"/>
    </location>
</feature>
<dbReference type="GO" id="GO:0022841">
    <property type="term" value="F:potassium ion leak channel activity"/>
    <property type="evidence" value="ECO:0000318"/>
    <property type="project" value="GO_Central"/>
</dbReference>
<evidence type="ECO:0000256" key="5">
    <source>
        <dbReference type="ARBA" id="ARBA00022692"/>
    </source>
</evidence>
<keyword evidence="3" id="KW-0813">Transport</keyword>
<comment type="subcellular location">
    <subcellularLocation>
        <location evidence="1">Membrane</location>
        <topology evidence="1">Multi-pass membrane protein</topology>
    </subcellularLocation>
</comment>
<dbReference type="OrthoDB" id="203835at2759"/>
<dbReference type="GO" id="GO:0005768">
    <property type="term" value="C:endosome"/>
    <property type="evidence" value="ECO:0000318"/>
    <property type="project" value="GO_Central"/>
</dbReference>
<evidence type="ECO:0000256" key="7">
    <source>
        <dbReference type="ARBA" id="ARBA00022958"/>
    </source>
</evidence>
<keyword evidence="6" id="KW-0631">Potassium channel</keyword>
<dbReference type="InParanoid" id="A7SCC1"/>
<gene>
    <name evidence="18" type="ORF">NEMVEDRAFT_v1g244271</name>
</gene>
<accession>A7SCC1</accession>
<feature type="transmembrane region" description="Helical" evidence="17">
    <location>
        <begin position="319"/>
        <end position="339"/>
    </location>
</feature>
<evidence type="ECO:0000256" key="2">
    <source>
        <dbReference type="ARBA" id="ARBA00006920"/>
    </source>
</evidence>
<evidence type="ECO:0000256" key="13">
    <source>
        <dbReference type="ARBA" id="ARBA00030477"/>
    </source>
</evidence>
<dbReference type="PANTHER" id="PTHR31462:SF5">
    <property type="entry name" value="ENDOSOMAL_LYSOSOMAL PROTON CHANNEL TMEM175"/>
    <property type="match status" value="1"/>
</dbReference>